<dbReference type="SUPFAM" id="SSF52047">
    <property type="entry name" value="RNI-like"/>
    <property type="match status" value="1"/>
</dbReference>
<evidence type="ECO:0000256" key="3">
    <source>
        <dbReference type="ARBA" id="ARBA00022737"/>
    </source>
</evidence>
<dbReference type="InterPro" id="IPR032675">
    <property type="entry name" value="LRR_dom_sf"/>
</dbReference>
<protein>
    <submittedName>
        <fullName evidence="4">Uncharacterized protein</fullName>
    </submittedName>
</protein>
<feature type="non-terminal residue" evidence="4">
    <location>
        <position position="1"/>
    </location>
</feature>
<feature type="non-terminal residue" evidence="4">
    <location>
        <position position="346"/>
    </location>
</feature>
<dbReference type="Gene3D" id="3.80.10.10">
    <property type="entry name" value="Ribonuclease Inhibitor"/>
    <property type="match status" value="2"/>
</dbReference>
<keyword evidence="2" id="KW-0433">Leucine-rich repeat</keyword>
<evidence type="ECO:0000313" key="4">
    <source>
        <dbReference type="EMBL" id="CAK0834268.1"/>
    </source>
</evidence>
<dbReference type="InterPro" id="IPR027038">
    <property type="entry name" value="RanGap"/>
</dbReference>
<keyword evidence="5" id="KW-1185">Reference proteome</keyword>
<evidence type="ECO:0000313" key="5">
    <source>
        <dbReference type="Proteomes" id="UP001189429"/>
    </source>
</evidence>
<proteinExistence type="predicted"/>
<comment type="caution">
    <text evidence="4">The sequence shown here is derived from an EMBL/GenBank/DDBJ whole genome shotgun (WGS) entry which is preliminary data.</text>
</comment>
<dbReference type="Pfam" id="PF13516">
    <property type="entry name" value="LRR_6"/>
    <property type="match status" value="1"/>
</dbReference>
<dbReference type="InterPro" id="IPR001611">
    <property type="entry name" value="Leu-rich_rpt"/>
</dbReference>
<dbReference type="SMART" id="SM00368">
    <property type="entry name" value="LRR_RI"/>
    <property type="match status" value="5"/>
</dbReference>
<dbReference type="EMBL" id="CAUYUJ010012601">
    <property type="protein sequence ID" value="CAK0834268.1"/>
    <property type="molecule type" value="Genomic_DNA"/>
</dbReference>
<evidence type="ECO:0000256" key="2">
    <source>
        <dbReference type="ARBA" id="ARBA00022614"/>
    </source>
</evidence>
<keyword evidence="1" id="KW-0343">GTPase activation</keyword>
<accession>A0ABN9SQX0</accession>
<keyword evidence="3" id="KW-0677">Repeat</keyword>
<evidence type="ECO:0000256" key="1">
    <source>
        <dbReference type="ARBA" id="ARBA00022468"/>
    </source>
</evidence>
<organism evidence="4 5">
    <name type="scientific">Prorocentrum cordatum</name>
    <dbReference type="NCBI Taxonomy" id="2364126"/>
    <lineage>
        <taxon>Eukaryota</taxon>
        <taxon>Sar</taxon>
        <taxon>Alveolata</taxon>
        <taxon>Dinophyceae</taxon>
        <taxon>Prorocentrales</taxon>
        <taxon>Prorocentraceae</taxon>
        <taxon>Prorocentrum</taxon>
    </lineage>
</organism>
<reference evidence="4" key="1">
    <citation type="submission" date="2023-10" db="EMBL/GenBank/DDBJ databases">
        <authorList>
            <person name="Chen Y."/>
            <person name="Shah S."/>
            <person name="Dougan E. K."/>
            <person name="Thang M."/>
            <person name="Chan C."/>
        </authorList>
    </citation>
    <scope>NUCLEOTIDE SEQUENCE [LARGE SCALE GENOMIC DNA]</scope>
</reference>
<sequence length="346" mass="38090">RDSQDPILRAVAELIKHPKVPLAKVVLSNCKLNSEDALDVQVAGLGFMIRALQENSRLPEGFQLKELDLSDNELACAVRYRAEKRRQEDKPIQDLLMMVQTISLQGNEIGFQDLGGLLPSLTADAKVRDIKLGDNILDDTGAVELATELSYNRELRKLDLRNATLSSKGIFALTNCFTPNHKLTHLNLSFNNVGADGASAIAHMVSIYPQLTSLDVTSAEIPSKGVQEIMKALMTSPCQLHTLKIGDNVLDNKAGEEVAQFLSSRSSSRECLRALDLGSRSAFTPGFEACDLLKNCRARLQELVFRGENLELEDRCKFIFVGCRQCSDLASLDAGLIKIDMKEGSR</sequence>
<dbReference type="PANTHER" id="PTHR24113">
    <property type="entry name" value="RAN GTPASE-ACTIVATING PROTEIN 1"/>
    <property type="match status" value="1"/>
</dbReference>
<dbReference type="Proteomes" id="UP001189429">
    <property type="component" value="Unassembled WGS sequence"/>
</dbReference>
<dbReference type="PANTHER" id="PTHR24113:SF12">
    <property type="entry name" value="RAN GTPASE-ACTIVATING PROTEIN 1"/>
    <property type="match status" value="1"/>
</dbReference>
<gene>
    <name evidence="4" type="ORF">PCOR1329_LOCUS31735</name>
</gene>
<name>A0ABN9SQX0_9DINO</name>